<evidence type="ECO:0000256" key="2">
    <source>
        <dbReference type="SAM" id="MobiDB-lite"/>
    </source>
</evidence>
<keyword evidence="4" id="KW-1185">Reference proteome</keyword>
<feature type="region of interest" description="Disordered" evidence="2">
    <location>
        <begin position="1"/>
        <end position="63"/>
    </location>
</feature>
<name>A0A177THI5_9BASI</name>
<feature type="compositionally biased region" description="Low complexity" evidence="2">
    <location>
        <begin position="21"/>
        <end position="33"/>
    </location>
</feature>
<evidence type="ECO:0000313" key="3">
    <source>
        <dbReference type="EMBL" id="KAE8244177.1"/>
    </source>
</evidence>
<dbReference type="AlphaFoldDB" id="A0A177THI5"/>
<feature type="compositionally biased region" description="Basic and acidic residues" evidence="2">
    <location>
        <begin position="38"/>
        <end position="47"/>
    </location>
</feature>
<feature type="coiled-coil region" evidence="1">
    <location>
        <begin position="171"/>
        <end position="240"/>
    </location>
</feature>
<reference evidence="3" key="1">
    <citation type="submission" date="2016-04" db="EMBL/GenBank/DDBJ databases">
        <authorList>
            <person name="Nguyen H.D."/>
            <person name="Samba Siva P."/>
            <person name="Cullis J."/>
            <person name="Levesque C.A."/>
            <person name="Hambleton S."/>
        </authorList>
    </citation>
    <scope>NUCLEOTIDE SEQUENCE</scope>
    <source>
        <strain evidence="3">DAOMC 236416</strain>
    </source>
</reference>
<comment type="caution">
    <text evidence="3">The sequence shown here is derived from an EMBL/GenBank/DDBJ whole genome shotgun (WGS) entry which is preliminary data.</text>
</comment>
<accession>A0A177THI5</accession>
<reference evidence="3" key="2">
    <citation type="journal article" date="2019" name="IMA Fungus">
        <title>Genome sequencing and comparison of five Tilletia species to identify candidate genes for the detection of regulated species infecting wheat.</title>
        <authorList>
            <person name="Nguyen H.D.T."/>
            <person name="Sultana T."/>
            <person name="Kesanakurti P."/>
            <person name="Hambleton S."/>
        </authorList>
    </citation>
    <scope>NUCLEOTIDE SEQUENCE</scope>
    <source>
        <strain evidence="3">DAOMC 236416</strain>
    </source>
</reference>
<feature type="region of interest" description="Disordered" evidence="2">
    <location>
        <begin position="300"/>
        <end position="319"/>
    </location>
</feature>
<dbReference type="Proteomes" id="UP000077521">
    <property type="component" value="Unassembled WGS sequence"/>
</dbReference>
<gene>
    <name evidence="3" type="ORF">A4X13_0g6782</name>
</gene>
<evidence type="ECO:0000256" key="1">
    <source>
        <dbReference type="SAM" id="Coils"/>
    </source>
</evidence>
<proteinExistence type="predicted"/>
<organism evidence="3 4">
    <name type="scientific">Tilletia indica</name>
    <dbReference type="NCBI Taxonomy" id="43049"/>
    <lineage>
        <taxon>Eukaryota</taxon>
        <taxon>Fungi</taxon>
        <taxon>Dikarya</taxon>
        <taxon>Basidiomycota</taxon>
        <taxon>Ustilaginomycotina</taxon>
        <taxon>Exobasidiomycetes</taxon>
        <taxon>Tilletiales</taxon>
        <taxon>Tilletiaceae</taxon>
        <taxon>Tilletia</taxon>
    </lineage>
</organism>
<keyword evidence="1" id="KW-0175">Coiled coil</keyword>
<protein>
    <submittedName>
        <fullName evidence="3">Uncharacterized protein</fullName>
    </submittedName>
</protein>
<sequence length="354" mass="38477">MARKQNKAAKNASRALVTTPAAARLAISSSSSAGNGARDQDKQEENKPSMAGNETAQHTSGARKKARACWKCRTESDLEPRKKYVRTCCKAHAPTQAMTMSEALKHFSTPDTVKLRRCDIHTAEEKHQLKVLYGADQIKRYWFEELQIVWAAKQRKARGLFKQEEDSLTLARSLEKEAQQKRLQAKEAIAHLQSAEKLECRAQLLRLKALQAKQAKQKILEAAAEAEAEFEAEVEAIARQYHLGPFAASVNQEKATSEQAGSQETRAHPAGSAEFGTSALILLSSARSVKISGDAADKVVGPQTPSSVVPTADSEASAEDVTAKTVPGLQLLLPAVANSSASVIIPLRIKEESK</sequence>
<evidence type="ECO:0000313" key="4">
    <source>
        <dbReference type="Proteomes" id="UP000077521"/>
    </source>
</evidence>
<dbReference type="EMBL" id="LWDF02000700">
    <property type="protein sequence ID" value="KAE8244177.1"/>
    <property type="molecule type" value="Genomic_DNA"/>
</dbReference>